<reference evidence="3 4" key="1">
    <citation type="submission" date="2019-07" db="EMBL/GenBank/DDBJ databases">
        <title>Description of 53C-WASEF.</title>
        <authorList>
            <person name="Pitt A."/>
            <person name="Hahn M.W."/>
        </authorList>
    </citation>
    <scope>NUCLEOTIDE SEQUENCE [LARGE SCALE GENOMIC DNA]</scope>
    <source>
        <strain evidence="3 4">53C-WASEF</strain>
    </source>
</reference>
<feature type="region of interest" description="Disordered" evidence="1">
    <location>
        <begin position="163"/>
        <end position="281"/>
    </location>
</feature>
<dbReference type="EMBL" id="VMBG01000002">
    <property type="protein sequence ID" value="TSJ77164.1"/>
    <property type="molecule type" value="Genomic_DNA"/>
</dbReference>
<feature type="compositionally biased region" description="Polar residues" evidence="1">
    <location>
        <begin position="304"/>
        <end position="315"/>
    </location>
</feature>
<dbReference type="RefSeq" id="WP_144230985.1">
    <property type="nucleotide sequence ID" value="NZ_CBCRVV010000011.1"/>
</dbReference>
<feature type="signal peptide" evidence="2">
    <location>
        <begin position="1"/>
        <end position="25"/>
    </location>
</feature>
<feature type="chain" id="PRO_5022073897" evidence="2">
    <location>
        <begin position="26"/>
        <end position="590"/>
    </location>
</feature>
<feature type="compositionally biased region" description="Polar residues" evidence="1">
    <location>
        <begin position="445"/>
        <end position="456"/>
    </location>
</feature>
<feature type="compositionally biased region" description="Low complexity" evidence="1">
    <location>
        <begin position="88"/>
        <end position="106"/>
    </location>
</feature>
<dbReference type="AlphaFoldDB" id="A0A556QKJ1"/>
<protein>
    <submittedName>
        <fullName evidence="3">Uncharacterized protein</fullName>
    </submittedName>
</protein>
<feature type="compositionally biased region" description="Basic and acidic residues" evidence="1">
    <location>
        <begin position="166"/>
        <end position="192"/>
    </location>
</feature>
<feature type="compositionally biased region" description="Basic and acidic residues" evidence="1">
    <location>
        <begin position="39"/>
        <end position="61"/>
    </location>
</feature>
<evidence type="ECO:0000313" key="3">
    <source>
        <dbReference type="EMBL" id="TSJ77164.1"/>
    </source>
</evidence>
<dbReference type="Proteomes" id="UP000315648">
    <property type="component" value="Unassembled WGS sequence"/>
</dbReference>
<comment type="caution">
    <text evidence="3">The sequence shown here is derived from an EMBL/GenBank/DDBJ whole genome shotgun (WGS) entry which is preliminary data.</text>
</comment>
<gene>
    <name evidence="3" type="ORF">FPL22_13760</name>
</gene>
<feature type="compositionally biased region" description="Low complexity" evidence="1">
    <location>
        <begin position="562"/>
        <end position="584"/>
    </location>
</feature>
<feature type="compositionally biased region" description="Polar residues" evidence="1">
    <location>
        <begin position="342"/>
        <end position="360"/>
    </location>
</feature>
<evidence type="ECO:0000256" key="1">
    <source>
        <dbReference type="SAM" id="MobiDB-lite"/>
    </source>
</evidence>
<accession>A0A556QKJ1</accession>
<feature type="region of interest" description="Disordered" evidence="1">
    <location>
        <begin position="28"/>
        <end position="119"/>
    </location>
</feature>
<feature type="compositionally biased region" description="Basic and acidic residues" evidence="1">
    <location>
        <begin position="71"/>
        <end position="87"/>
    </location>
</feature>
<feature type="compositionally biased region" description="Low complexity" evidence="1">
    <location>
        <begin position="366"/>
        <end position="379"/>
    </location>
</feature>
<proteinExistence type="predicted"/>
<name>A0A556QKJ1_9BACT</name>
<keyword evidence="4" id="KW-1185">Reference proteome</keyword>
<evidence type="ECO:0000256" key="2">
    <source>
        <dbReference type="SAM" id="SignalP"/>
    </source>
</evidence>
<sequence>MKPTRRAFSFLFALGAVAMAGVAFAQAPNIPKQPPSDAAVKKAEAAQKSAEKAEAAKKAADKAAAASAASDKAEVAKKAADKADEASKAAAKAAAAQRAAAAAEAAQRTIQAPPKEVKVKDVKVPVTPPPAVERVVVTPKIPVAAKVEVPAVKLINQDIINARADNAPREPGKGPKADIPGIDRDAAAKKSDSLSAVVAGSKDRNATLADRFNDTTSNEQAAANAATGALQDDRTRRPAFDQGFGDKPTFTQDQVNDVKDASNPMGSLTGGGLRGGVADSARKDDGVTSIAEQGRGAISDGALGSSSGATVNQSGDVEAVTKAPPGSSKSFWQKLAGVFTGQSSLSGQTTNNGAALNQAINEIDGKGTPAPAGPAAGVEPAPPKGPATTSSSDGRNVVVTDADGTKNVYVDGKKVGVIEPPSTPASTPSAGRPAEPVTPLKYDIVNTSTATAQLRQSKLGKGEGVTNPDRNGETNTTSEASRAATLQVIEGQGVGRLGQPVGGGNLNDQGGRAGNVFTGSNGAGAINPGGDTVITTGGIEQNPGDVFNTGPGPDQQLRAPGSSSSSTEPAASDSTQTSTSSSSDDSSDKK</sequence>
<feature type="region of interest" description="Disordered" evidence="1">
    <location>
        <begin position="295"/>
        <end position="330"/>
    </location>
</feature>
<feature type="region of interest" description="Disordered" evidence="1">
    <location>
        <begin position="342"/>
        <end position="590"/>
    </location>
</feature>
<feature type="compositionally biased region" description="Gly residues" evidence="1">
    <location>
        <begin position="492"/>
        <end position="505"/>
    </location>
</feature>
<organism evidence="3 4">
    <name type="scientific">Rariglobus hedericola</name>
    <dbReference type="NCBI Taxonomy" id="2597822"/>
    <lineage>
        <taxon>Bacteria</taxon>
        <taxon>Pseudomonadati</taxon>
        <taxon>Verrucomicrobiota</taxon>
        <taxon>Opitutia</taxon>
        <taxon>Opitutales</taxon>
        <taxon>Opitutaceae</taxon>
        <taxon>Rariglobus</taxon>
    </lineage>
</organism>
<evidence type="ECO:0000313" key="4">
    <source>
        <dbReference type="Proteomes" id="UP000315648"/>
    </source>
</evidence>
<keyword evidence="2" id="KW-0732">Signal</keyword>